<dbReference type="Pfam" id="PF00753">
    <property type="entry name" value="Lactamase_B"/>
    <property type="match status" value="1"/>
</dbReference>
<evidence type="ECO:0000313" key="7">
    <source>
        <dbReference type="Proteomes" id="UP001500325"/>
    </source>
</evidence>
<keyword evidence="7" id="KW-1185">Reference proteome</keyword>
<accession>A0ABP8WDF7</accession>
<dbReference type="Proteomes" id="UP001500325">
    <property type="component" value="Unassembled WGS sequence"/>
</dbReference>
<dbReference type="SMART" id="SM00849">
    <property type="entry name" value="Lactamase_B"/>
    <property type="match status" value="1"/>
</dbReference>
<comment type="similarity">
    <text evidence="1">Belongs to the metallo-beta-lactamase superfamily.</text>
</comment>
<evidence type="ECO:0000256" key="3">
    <source>
        <dbReference type="ARBA" id="ARBA00022801"/>
    </source>
</evidence>
<dbReference type="Gene3D" id="3.60.15.10">
    <property type="entry name" value="Ribonuclease Z/Hydroxyacylglutathione hydrolase-like"/>
    <property type="match status" value="1"/>
</dbReference>
<dbReference type="PANTHER" id="PTHR42978">
    <property type="entry name" value="QUORUM-QUENCHING LACTONASE YTNP-RELATED-RELATED"/>
    <property type="match status" value="1"/>
</dbReference>
<protein>
    <submittedName>
        <fullName evidence="6">MBL fold metallo-hydrolase</fullName>
    </submittedName>
</protein>
<organism evidence="6 7">
    <name type="scientific">Pseudonocardia yuanmonensis</name>
    <dbReference type="NCBI Taxonomy" id="1095914"/>
    <lineage>
        <taxon>Bacteria</taxon>
        <taxon>Bacillati</taxon>
        <taxon>Actinomycetota</taxon>
        <taxon>Actinomycetes</taxon>
        <taxon>Pseudonocardiales</taxon>
        <taxon>Pseudonocardiaceae</taxon>
        <taxon>Pseudonocardia</taxon>
    </lineage>
</organism>
<comment type="caution">
    <text evidence="6">The sequence shown here is derived from an EMBL/GenBank/DDBJ whole genome shotgun (WGS) entry which is preliminary data.</text>
</comment>
<dbReference type="SUPFAM" id="SSF56281">
    <property type="entry name" value="Metallo-hydrolase/oxidoreductase"/>
    <property type="match status" value="1"/>
</dbReference>
<dbReference type="InterPro" id="IPR001279">
    <property type="entry name" value="Metallo-B-lactamas"/>
</dbReference>
<dbReference type="RefSeq" id="WP_345380115.1">
    <property type="nucleotide sequence ID" value="NZ_BAABIC010000006.1"/>
</dbReference>
<evidence type="ECO:0000256" key="1">
    <source>
        <dbReference type="ARBA" id="ARBA00007749"/>
    </source>
</evidence>
<keyword evidence="2" id="KW-0479">Metal-binding</keyword>
<evidence type="ECO:0000256" key="2">
    <source>
        <dbReference type="ARBA" id="ARBA00022723"/>
    </source>
</evidence>
<gene>
    <name evidence="6" type="ORF">GCM10023215_21060</name>
</gene>
<sequence length="284" mass="29903">MPAQPATLQSVAIGDIRLTYLPDGDGRLGATAVFPASDDALWEAHQEFLDADGMLVASIGAFLIETGERKVVVDLGFGDAEVPFPGVGVFKGGQLMDSLRQYGVAPDDVDTVVYTHLHLDHVGWTAGAGGALTFPNASHLAGTGEWDFWRAATDESLVAVGPHPEAVQPALESRIEAVGDGASVAPGITAIATPGHTPGHISLVVSSGTDRALIMGDAIHCPLQFDERDLSVIFDVDADLAKRTRERIAAELEQPQTIGINGHFADSVFGRVLPGQGKTWHTMP</sequence>
<keyword evidence="4" id="KW-0862">Zinc</keyword>
<dbReference type="EMBL" id="BAABIC010000006">
    <property type="protein sequence ID" value="GAA4685624.1"/>
    <property type="molecule type" value="Genomic_DNA"/>
</dbReference>
<keyword evidence="3" id="KW-0378">Hydrolase</keyword>
<name>A0ABP8WDF7_9PSEU</name>
<feature type="domain" description="Metallo-beta-lactamase" evidence="5">
    <location>
        <begin position="58"/>
        <end position="263"/>
    </location>
</feature>
<dbReference type="InterPro" id="IPR036866">
    <property type="entry name" value="RibonucZ/Hydroxyglut_hydro"/>
</dbReference>
<evidence type="ECO:0000259" key="5">
    <source>
        <dbReference type="SMART" id="SM00849"/>
    </source>
</evidence>
<evidence type="ECO:0000313" key="6">
    <source>
        <dbReference type="EMBL" id="GAA4685624.1"/>
    </source>
</evidence>
<evidence type="ECO:0000256" key="4">
    <source>
        <dbReference type="ARBA" id="ARBA00022833"/>
    </source>
</evidence>
<dbReference type="PANTHER" id="PTHR42978:SF6">
    <property type="entry name" value="QUORUM-QUENCHING LACTONASE YTNP-RELATED"/>
    <property type="match status" value="1"/>
</dbReference>
<reference evidence="7" key="1">
    <citation type="journal article" date="2019" name="Int. J. Syst. Evol. Microbiol.">
        <title>The Global Catalogue of Microorganisms (GCM) 10K type strain sequencing project: providing services to taxonomists for standard genome sequencing and annotation.</title>
        <authorList>
            <consortium name="The Broad Institute Genomics Platform"/>
            <consortium name="The Broad Institute Genome Sequencing Center for Infectious Disease"/>
            <person name="Wu L."/>
            <person name="Ma J."/>
        </authorList>
    </citation>
    <scope>NUCLEOTIDE SEQUENCE [LARGE SCALE GENOMIC DNA]</scope>
    <source>
        <strain evidence="7">JCM 18055</strain>
    </source>
</reference>
<dbReference type="InterPro" id="IPR051013">
    <property type="entry name" value="MBL_superfamily_lactonases"/>
</dbReference>
<dbReference type="CDD" id="cd07720">
    <property type="entry name" value="OPHC2-like_MBL-fold"/>
    <property type="match status" value="1"/>
</dbReference>
<proteinExistence type="inferred from homology"/>